<dbReference type="Pfam" id="PF07833">
    <property type="entry name" value="Cu_amine_oxidN1"/>
    <property type="match status" value="1"/>
</dbReference>
<feature type="domain" description="Copper amine oxidase-like N-terminal" evidence="2">
    <location>
        <begin position="37"/>
        <end position="142"/>
    </location>
</feature>
<reference evidence="3 4" key="1">
    <citation type="journal article" date="2016" name="Antonie Van Leeuwenhoek">
        <title>Bacillus depressus sp. nov., isolated from soil of a sunflower field.</title>
        <authorList>
            <person name="Wei X."/>
            <person name="Xin D."/>
            <person name="Xin Y."/>
            <person name="Zhang H."/>
            <person name="Wang T."/>
            <person name="Zhang J."/>
        </authorList>
    </citation>
    <scope>NUCLEOTIDE SEQUENCE [LARGE SCALE GENOMIC DNA]</scope>
    <source>
        <strain evidence="3 4">BZ1</strain>
    </source>
</reference>
<name>A0A6L3V8J8_9BACI</name>
<dbReference type="AlphaFoldDB" id="A0A6L3V8J8"/>
<sequence length="295" mass="33196">MKKFLGKITIILLGAFIVSISQTNNTTNAASPIKLEVDGWVLYTDVSPQIVNGRALVPIRVISEQLGASVHWEAKTKKITIKNNSQSISLVIGEKQAIKVNEVVALDVSPQIKNGRTLIPMRFVSEALGQSIKWDSTKKAVVVDTSITPKSEIAEIEKLVAEREKAIAMDLKAPQGQKLFEPKYYDVLFTRYVFPMGKYSMYAYVSQDVATFVQNGTIIGQQRFKDKTITEQWGKVFNIQDQAVFFHNYIFGVGFGLTYGTIQNGEMKIIDTLREPDITRDDRIVRVEEEENLLK</sequence>
<feature type="signal peptide" evidence="1">
    <location>
        <begin position="1"/>
        <end position="23"/>
    </location>
</feature>
<feature type="chain" id="PRO_5039268894" evidence="1">
    <location>
        <begin position="24"/>
        <end position="295"/>
    </location>
</feature>
<proteinExistence type="predicted"/>
<dbReference type="OrthoDB" id="2503396at2"/>
<evidence type="ECO:0000313" key="3">
    <source>
        <dbReference type="EMBL" id="KAB2336675.1"/>
    </source>
</evidence>
<keyword evidence="4" id="KW-1185">Reference proteome</keyword>
<evidence type="ECO:0000256" key="1">
    <source>
        <dbReference type="SAM" id="SignalP"/>
    </source>
</evidence>
<protein>
    <submittedName>
        <fullName evidence="3">Copper amine oxidase N-terminal domain-containing protein</fullName>
    </submittedName>
</protein>
<accession>A0A6L3V8J8</accession>
<dbReference type="InterPro" id="IPR012854">
    <property type="entry name" value="Cu_amine_oxidase-like_N"/>
</dbReference>
<evidence type="ECO:0000259" key="2">
    <source>
        <dbReference type="Pfam" id="PF07833"/>
    </source>
</evidence>
<dbReference type="RefSeq" id="WP_151534629.1">
    <property type="nucleotide sequence ID" value="NZ_WBOS01000003.1"/>
</dbReference>
<evidence type="ECO:0000313" key="4">
    <source>
        <dbReference type="Proteomes" id="UP000481030"/>
    </source>
</evidence>
<dbReference type="SUPFAM" id="SSF55383">
    <property type="entry name" value="Copper amine oxidase, domain N"/>
    <property type="match status" value="1"/>
</dbReference>
<dbReference type="EMBL" id="WBOS01000003">
    <property type="protein sequence ID" value="KAB2336675.1"/>
    <property type="molecule type" value="Genomic_DNA"/>
</dbReference>
<organism evidence="3 4">
    <name type="scientific">Cytobacillus depressus</name>
    <dbReference type="NCBI Taxonomy" id="1602942"/>
    <lineage>
        <taxon>Bacteria</taxon>
        <taxon>Bacillati</taxon>
        <taxon>Bacillota</taxon>
        <taxon>Bacilli</taxon>
        <taxon>Bacillales</taxon>
        <taxon>Bacillaceae</taxon>
        <taxon>Cytobacillus</taxon>
    </lineage>
</organism>
<gene>
    <name evidence="3" type="ORF">F7731_09950</name>
</gene>
<dbReference type="Proteomes" id="UP000481030">
    <property type="component" value="Unassembled WGS sequence"/>
</dbReference>
<keyword evidence="1" id="KW-0732">Signal</keyword>
<dbReference type="Gene3D" id="3.30.457.10">
    <property type="entry name" value="Copper amine oxidase-like, N-terminal domain"/>
    <property type="match status" value="1"/>
</dbReference>
<dbReference type="InterPro" id="IPR036582">
    <property type="entry name" value="Mao_N_sf"/>
</dbReference>
<comment type="caution">
    <text evidence="3">The sequence shown here is derived from an EMBL/GenBank/DDBJ whole genome shotgun (WGS) entry which is preliminary data.</text>
</comment>